<dbReference type="GO" id="GO:0006281">
    <property type="term" value="P:DNA repair"/>
    <property type="evidence" value="ECO:0007669"/>
    <property type="project" value="TreeGrafter"/>
</dbReference>
<evidence type="ECO:0000256" key="4">
    <source>
        <dbReference type="ARBA" id="ARBA00022806"/>
    </source>
</evidence>
<dbReference type="Gene3D" id="3.40.50.300">
    <property type="entry name" value="P-loop containing nucleotide triphosphate hydrolases"/>
    <property type="match status" value="2"/>
</dbReference>
<dbReference type="NCBIfam" id="NF008729">
    <property type="entry name" value="PRK11747.1"/>
    <property type="match status" value="1"/>
</dbReference>
<dbReference type="Pfam" id="PF13307">
    <property type="entry name" value="Helicase_C_2"/>
    <property type="match status" value="1"/>
</dbReference>
<sequence>MLSAGLKAEIKSIHQLIKTGLPGYQPRPSQNKLVAEMANIIAGSYHSHDRIGLIEAGTGTGKSLAYLLAAIPLALNKKKTLVVATATVALQEQLVFKDLPFFQSHSKLPFEFTLIKGRQRYACVQRLRDQLLQPDLLPQWQASDPAQLAKLQAAWDDRSWLGDRDSLPVQLTDQAWAGIQADAYHCHKQHPAHKNCPFHLARAEIDNSQVLVVNHALLLADLASGNSILPKPEECIYVIDEAHHLADCGRDLFSADTQLNIDCSYWQQQIDKLYQNLQSNLTHHGAIRETLKLVELSQDFFNLLKPMQQAISKQSQWFANSPHHRFVDAVLPELFSRQADTLAEHSGKLMSCIEKLFQQLLELASEGKVRNKVLLPLQHELSVLEQKFSGQHQLWQLWSMPQTSYVNQARWLSQRDQQIRGHACPLSVSFQLDELLFSQAHAVLLCSATLTSLNSFDYIKRELGLTDHPGLQTLQVSSPFAYAERGLIHIPKLNTEPSSDLFTAELITVLPQYLDKEVGNLVLFASYWQMEQVAKALREQGFTLLVQGEAGRQSLLDLHKMKITGGNGSILFGTQSFSEGLDLPGALLTNLIITKLPFAVPTSPFEEAMAEAVTKRGGNPFLQLTVPAAARKLVQACGRLLRQEQDQGKIVILDRRLVTKSYGSAMLKALPPFRQQIDG</sequence>
<evidence type="ECO:0000256" key="1">
    <source>
        <dbReference type="ARBA" id="ARBA00022723"/>
    </source>
</evidence>
<dbReference type="RefSeq" id="WP_127698046.1">
    <property type="nucleotide sequence ID" value="NZ_SACS01000004.1"/>
</dbReference>
<dbReference type="GO" id="GO:0016818">
    <property type="term" value="F:hydrolase activity, acting on acid anhydrides, in phosphorus-containing anhydrides"/>
    <property type="evidence" value="ECO:0007669"/>
    <property type="project" value="InterPro"/>
</dbReference>
<keyword evidence="4 10" id="KW-0347">Helicase</keyword>
<feature type="domain" description="Helicase ATP-binding" evidence="9">
    <location>
        <begin position="16"/>
        <end position="303"/>
    </location>
</feature>
<dbReference type="GO" id="GO:0046872">
    <property type="term" value="F:metal ion binding"/>
    <property type="evidence" value="ECO:0007669"/>
    <property type="project" value="UniProtKB-KW"/>
</dbReference>
<keyword evidence="7" id="KW-0411">Iron-sulfur</keyword>
<keyword evidence="3" id="KW-0378">Hydrolase</keyword>
<accession>A0A437R158</accession>
<evidence type="ECO:0000256" key="5">
    <source>
        <dbReference type="ARBA" id="ARBA00022840"/>
    </source>
</evidence>
<evidence type="ECO:0000256" key="3">
    <source>
        <dbReference type="ARBA" id="ARBA00022801"/>
    </source>
</evidence>
<keyword evidence="11" id="KW-1185">Reference proteome</keyword>
<dbReference type="PROSITE" id="PS51193">
    <property type="entry name" value="HELICASE_ATP_BIND_2"/>
    <property type="match status" value="1"/>
</dbReference>
<keyword evidence="5" id="KW-0067">ATP-binding</keyword>
<reference evidence="10 11" key="1">
    <citation type="submission" date="2019-01" db="EMBL/GenBank/DDBJ databases">
        <authorList>
            <person name="Chen W.-M."/>
        </authorList>
    </citation>
    <scope>NUCLEOTIDE SEQUENCE [LARGE SCALE GENOMIC DNA]</scope>
    <source>
        <strain evidence="10 11">KYPC3</strain>
    </source>
</reference>
<dbReference type="GO" id="GO:0003678">
    <property type="term" value="F:DNA helicase activity"/>
    <property type="evidence" value="ECO:0007669"/>
    <property type="project" value="InterPro"/>
</dbReference>
<evidence type="ECO:0000256" key="8">
    <source>
        <dbReference type="ARBA" id="ARBA00023235"/>
    </source>
</evidence>
<dbReference type="InterPro" id="IPR010614">
    <property type="entry name" value="RAD3-like_helicase_DEAD"/>
</dbReference>
<keyword evidence="6" id="KW-0408">Iron</keyword>
<dbReference type="GO" id="GO:0033677">
    <property type="term" value="F:DNA/RNA helicase activity"/>
    <property type="evidence" value="ECO:0007669"/>
    <property type="project" value="TreeGrafter"/>
</dbReference>
<evidence type="ECO:0000313" key="11">
    <source>
        <dbReference type="Proteomes" id="UP000283077"/>
    </source>
</evidence>
<dbReference type="GO" id="GO:0003677">
    <property type="term" value="F:DNA binding"/>
    <property type="evidence" value="ECO:0007669"/>
    <property type="project" value="InterPro"/>
</dbReference>
<keyword evidence="8" id="KW-0413">Isomerase</keyword>
<dbReference type="Proteomes" id="UP000283077">
    <property type="component" value="Unassembled WGS sequence"/>
</dbReference>
<dbReference type="PANTHER" id="PTHR11472:SF59">
    <property type="entry name" value="ATP-DEPENDENT DNA HELICASE DING"/>
    <property type="match status" value="1"/>
</dbReference>
<dbReference type="InterPro" id="IPR014013">
    <property type="entry name" value="Helic_SF1/SF2_ATP-bd_DinG/Rad3"/>
</dbReference>
<dbReference type="InterPro" id="IPR045028">
    <property type="entry name" value="DinG/Rad3-like"/>
</dbReference>
<evidence type="ECO:0000256" key="7">
    <source>
        <dbReference type="ARBA" id="ARBA00023014"/>
    </source>
</evidence>
<dbReference type="SUPFAM" id="SSF52540">
    <property type="entry name" value="P-loop containing nucleoside triphosphate hydrolases"/>
    <property type="match status" value="2"/>
</dbReference>
<evidence type="ECO:0000313" key="10">
    <source>
        <dbReference type="EMBL" id="RVU40506.1"/>
    </source>
</evidence>
<dbReference type="InterPro" id="IPR027417">
    <property type="entry name" value="P-loop_NTPase"/>
</dbReference>
<dbReference type="AlphaFoldDB" id="A0A437R158"/>
<dbReference type="InterPro" id="IPR006555">
    <property type="entry name" value="ATP-dep_Helicase_C"/>
</dbReference>
<dbReference type="SMART" id="SM00491">
    <property type="entry name" value="HELICc2"/>
    <property type="match status" value="1"/>
</dbReference>
<comment type="caution">
    <text evidence="10">The sequence shown here is derived from an EMBL/GenBank/DDBJ whole genome shotgun (WGS) entry which is preliminary data.</text>
</comment>
<dbReference type="GO" id="GO:0005524">
    <property type="term" value="F:ATP binding"/>
    <property type="evidence" value="ECO:0007669"/>
    <property type="project" value="UniProtKB-KW"/>
</dbReference>
<name>A0A437R158_9GAMM</name>
<keyword evidence="2" id="KW-0547">Nucleotide-binding</keyword>
<organism evidence="10 11">
    <name type="scientific">Rheinheimera riviphila</name>
    <dbReference type="NCBI Taxonomy" id="1834037"/>
    <lineage>
        <taxon>Bacteria</taxon>
        <taxon>Pseudomonadati</taxon>
        <taxon>Pseudomonadota</taxon>
        <taxon>Gammaproteobacteria</taxon>
        <taxon>Chromatiales</taxon>
        <taxon>Chromatiaceae</taxon>
        <taxon>Rheinheimera</taxon>
    </lineage>
</organism>
<evidence type="ECO:0000259" key="9">
    <source>
        <dbReference type="PROSITE" id="PS51193"/>
    </source>
</evidence>
<evidence type="ECO:0000256" key="2">
    <source>
        <dbReference type="ARBA" id="ARBA00022741"/>
    </source>
</evidence>
<dbReference type="GO" id="GO:0009432">
    <property type="term" value="P:SOS response"/>
    <property type="evidence" value="ECO:0007669"/>
    <property type="project" value="TreeGrafter"/>
</dbReference>
<dbReference type="Pfam" id="PF06733">
    <property type="entry name" value="DEAD_2"/>
    <property type="match status" value="1"/>
</dbReference>
<dbReference type="PANTHER" id="PTHR11472">
    <property type="entry name" value="DNA REPAIR DEAD HELICASE RAD3/XP-D SUBFAMILY MEMBER"/>
    <property type="match status" value="1"/>
</dbReference>
<keyword evidence="1" id="KW-0479">Metal-binding</keyword>
<dbReference type="OrthoDB" id="9805194at2"/>
<proteinExistence type="predicted"/>
<protein>
    <submittedName>
        <fullName evidence="10">ATP-dependent DNA helicase DinG</fullName>
    </submittedName>
</protein>
<dbReference type="EMBL" id="SACS01000004">
    <property type="protein sequence ID" value="RVU40506.1"/>
    <property type="molecule type" value="Genomic_DNA"/>
</dbReference>
<gene>
    <name evidence="10" type="primary">dinG</name>
    <name evidence="10" type="ORF">EOE67_05500</name>
</gene>
<evidence type="ECO:0000256" key="6">
    <source>
        <dbReference type="ARBA" id="ARBA00023004"/>
    </source>
</evidence>
<dbReference type="GO" id="GO:0051539">
    <property type="term" value="F:4 iron, 4 sulfur cluster binding"/>
    <property type="evidence" value="ECO:0007669"/>
    <property type="project" value="TreeGrafter"/>
</dbReference>